<comment type="caution">
    <text evidence="1">The sequence shown here is derived from an EMBL/GenBank/DDBJ whole genome shotgun (WGS) entry which is preliminary data.</text>
</comment>
<evidence type="ECO:0000313" key="2">
    <source>
        <dbReference type="Proteomes" id="UP000279307"/>
    </source>
</evidence>
<gene>
    <name evidence="1" type="ORF">DMN91_010579</name>
</gene>
<sequence>MLHEFEIQCDGIFEPSQAVCLIQNYYNPAQESVKAFNISLLEINKTVHVPSPFLCFLVFARHFSRFPRHFVN</sequence>
<reference evidence="1 2" key="1">
    <citation type="journal article" date="2018" name="Genome Res.">
        <title>The genomic architecture and molecular evolution of ant odorant receptors.</title>
        <authorList>
            <person name="McKenzie S.K."/>
            <person name="Kronauer D.J.C."/>
        </authorList>
    </citation>
    <scope>NUCLEOTIDE SEQUENCE [LARGE SCALE GENOMIC DNA]</scope>
    <source>
        <strain evidence="1">Clonal line C1</strain>
    </source>
</reference>
<evidence type="ECO:0000313" key="1">
    <source>
        <dbReference type="EMBL" id="RLU16511.1"/>
    </source>
</evidence>
<accession>A0A3L8D8A6</accession>
<name>A0A3L8D8A6_OOCBI</name>
<dbReference type="Proteomes" id="UP000279307">
    <property type="component" value="Chromosome 11"/>
</dbReference>
<proteinExistence type="predicted"/>
<organism evidence="1 2">
    <name type="scientific">Ooceraea biroi</name>
    <name type="common">Clonal raider ant</name>
    <name type="synonym">Cerapachys biroi</name>
    <dbReference type="NCBI Taxonomy" id="2015173"/>
    <lineage>
        <taxon>Eukaryota</taxon>
        <taxon>Metazoa</taxon>
        <taxon>Ecdysozoa</taxon>
        <taxon>Arthropoda</taxon>
        <taxon>Hexapoda</taxon>
        <taxon>Insecta</taxon>
        <taxon>Pterygota</taxon>
        <taxon>Neoptera</taxon>
        <taxon>Endopterygota</taxon>
        <taxon>Hymenoptera</taxon>
        <taxon>Apocrita</taxon>
        <taxon>Aculeata</taxon>
        <taxon>Formicoidea</taxon>
        <taxon>Formicidae</taxon>
        <taxon>Dorylinae</taxon>
        <taxon>Ooceraea</taxon>
    </lineage>
</organism>
<dbReference type="EMBL" id="QOIP01000011">
    <property type="protein sequence ID" value="RLU16511.1"/>
    <property type="molecule type" value="Genomic_DNA"/>
</dbReference>
<dbReference type="AlphaFoldDB" id="A0A3L8D8A6"/>
<protein>
    <submittedName>
        <fullName evidence="1">Uncharacterized protein</fullName>
    </submittedName>
</protein>